<feature type="region of interest" description="Disordered" evidence="1">
    <location>
        <begin position="94"/>
        <end position="119"/>
    </location>
</feature>
<dbReference type="AlphaFoldDB" id="A0AAV7HPP9"/>
<dbReference type="Proteomes" id="UP000826195">
    <property type="component" value="Unassembled WGS sequence"/>
</dbReference>
<proteinExistence type="predicted"/>
<gene>
    <name evidence="2" type="ORF">KQX54_006320</name>
</gene>
<accession>A0AAV7HPP9</accession>
<organism evidence="2 3">
    <name type="scientific">Cotesia glomerata</name>
    <name type="common">Lepidopteran parasitic wasp</name>
    <name type="synonym">Apanteles glomeratus</name>
    <dbReference type="NCBI Taxonomy" id="32391"/>
    <lineage>
        <taxon>Eukaryota</taxon>
        <taxon>Metazoa</taxon>
        <taxon>Ecdysozoa</taxon>
        <taxon>Arthropoda</taxon>
        <taxon>Hexapoda</taxon>
        <taxon>Insecta</taxon>
        <taxon>Pterygota</taxon>
        <taxon>Neoptera</taxon>
        <taxon>Endopterygota</taxon>
        <taxon>Hymenoptera</taxon>
        <taxon>Apocrita</taxon>
        <taxon>Ichneumonoidea</taxon>
        <taxon>Braconidae</taxon>
        <taxon>Microgastrinae</taxon>
        <taxon>Cotesia</taxon>
    </lineage>
</organism>
<reference evidence="2 3" key="1">
    <citation type="journal article" date="2021" name="J. Hered.">
        <title>A chromosome-level genome assembly of the parasitoid wasp, Cotesia glomerata (Hymenoptera: Braconidae).</title>
        <authorList>
            <person name="Pinto B.J."/>
            <person name="Weis J.J."/>
            <person name="Gamble T."/>
            <person name="Ode P.J."/>
            <person name="Paul R."/>
            <person name="Zaspel J.M."/>
        </authorList>
    </citation>
    <scope>NUCLEOTIDE SEQUENCE [LARGE SCALE GENOMIC DNA]</scope>
    <source>
        <strain evidence="2">CgM1</strain>
    </source>
</reference>
<comment type="caution">
    <text evidence="2">The sequence shown here is derived from an EMBL/GenBank/DDBJ whole genome shotgun (WGS) entry which is preliminary data.</text>
</comment>
<name>A0AAV7HPP9_COTGL</name>
<protein>
    <submittedName>
        <fullName evidence="2">Uncharacterized protein</fullName>
    </submittedName>
</protein>
<sequence length="119" mass="13330">MSGKRRESISREQCPEECSIVEGLCSALALAPASAAVAAAATFATNPVRFIIIQPESRSRRELLRTGPVRRSLNDEKQMITLKANWFQYDEHGDVEAADEDKDEDVKTEEVFEDTEDIK</sequence>
<evidence type="ECO:0000313" key="3">
    <source>
        <dbReference type="Proteomes" id="UP000826195"/>
    </source>
</evidence>
<evidence type="ECO:0000256" key="1">
    <source>
        <dbReference type="SAM" id="MobiDB-lite"/>
    </source>
</evidence>
<evidence type="ECO:0000313" key="2">
    <source>
        <dbReference type="EMBL" id="KAH0546073.1"/>
    </source>
</evidence>
<keyword evidence="3" id="KW-1185">Reference proteome</keyword>
<dbReference type="EMBL" id="JAHXZJ010002237">
    <property type="protein sequence ID" value="KAH0546073.1"/>
    <property type="molecule type" value="Genomic_DNA"/>
</dbReference>